<evidence type="ECO:0000256" key="1">
    <source>
        <dbReference type="SAM" id="Phobius"/>
    </source>
</evidence>
<sequence>MDSIPSFNKNTSIGAMEIGVLVSYVLLGVTITQVYIYYTRFPDDSRTLKSLVAFVGLCEIAHAVCIGLALYEYTVSAYGDPEDLGLALAKSFDTAVFFSGVIYASVQSFFSYRIYMLSKKIFIACVIWICIFLRFVGTAVSYGAGVRMASDPLPQYEADWGWLFYSIWSLSAAIDVAITITLVFLLWRQRTGVHQRTVAVVDKLIKWLIETGMLTSATAIATLACFVVMTTNFIWLAFLVVESRLYSNSLLASLNSRVTLRAMNDVELHTSPTTKQVDLSSGGVGITHVTHTKYGYSYSEQDRNGSEFAVEGA</sequence>
<evidence type="ECO:0000259" key="2">
    <source>
        <dbReference type="Pfam" id="PF20152"/>
    </source>
</evidence>
<feature type="transmembrane region" description="Helical" evidence="1">
    <location>
        <begin position="122"/>
        <end position="142"/>
    </location>
</feature>
<gene>
    <name evidence="3" type="ORF">MVEN_01423000</name>
</gene>
<dbReference type="Proteomes" id="UP000620124">
    <property type="component" value="Unassembled WGS sequence"/>
</dbReference>
<dbReference type="PANTHER" id="PTHR40465:SF1">
    <property type="entry name" value="DUF6534 DOMAIN-CONTAINING PROTEIN"/>
    <property type="match status" value="1"/>
</dbReference>
<dbReference type="EMBL" id="JACAZI010000011">
    <property type="protein sequence ID" value="KAF7349018.1"/>
    <property type="molecule type" value="Genomic_DNA"/>
</dbReference>
<dbReference type="AlphaFoldDB" id="A0A8H7CVM1"/>
<keyword evidence="1" id="KW-0812">Transmembrane</keyword>
<dbReference type="Pfam" id="PF20152">
    <property type="entry name" value="DUF6534"/>
    <property type="match status" value="1"/>
</dbReference>
<proteinExistence type="predicted"/>
<organism evidence="3 4">
    <name type="scientific">Mycena venus</name>
    <dbReference type="NCBI Taxonomy" id="2733690"/>
    <lineage>
        <taxon>Eukaryota</taxon>
        <taxon>Fungi</taxon>
        <taxon>Dikarya</taxon>
        <taxon>Basidiomycota</taxon>
        <taxon>Agaricomycotina</taxon>
        <taxon>Agaricomycetes</taxon>
        <taxon>Agaricomycetidae</taxon>
        <taxon>Agaricales</taxon>
        <taxon>Marasmiineae</taxon>
        <taxon>Mycenaceae</taxon>
        <taxon>Mycena</taxon>
    </lineage>
</organism>
<evidence type="ECO:0000313" key="3">
    <source>
        <dbReference type="EMBL" id="KAF7349018.1"/>
    </source>
</evidence>
<feature type="transmembrane region" description="Helical" evidence="1">
    <location>
        <begin position="91"/>
        <end position="110"/>
    </location>
</feature>
<dbReference type="InterPro" id="IPR045339">
    <property type="entry name" value="DUF6534"/>
</dbReference>
<reference evidence="3" key="1">
    <citation type="submission" date="2020-05" db="EMBL/GenBank/DDBJ databases">
        <title>Mycena genomes resolve the evolution of fungal bioluminescence.</title>
        <authorList>
            <person name="Tsai I.J."/>
        </authorList>
    </citation>
    <scope>NUCLEOTIDE SEQUENCE</scope>
    <source>
        <strain evidence="3">CCC161011</strain>
    </source>
</reference>
<comment type="caution">
    <text evidence="3">The sequence shown here is derived from an EMBL/GenBank/DDBJ whole genome shotgun (WGS) entry which is preliminary data.</text>
</comment>
<evidence type="ECO:0000313" key="4">
    <source>
        <dbReference type="Proteomes" id="UP000620124"/>
    </source>
</evidence>
<feature type="domain" description="DUF6534" evidence="2">
    <location>
        <begin position="171"/>
        <end position="258"/>
    </location>
</feature>
<feature type="transmembrane region" description="Helical" evidence="1">
    <location>
        <begin position="50"/>
        <end position="71"/>
    </location>
</feature>
<dbReference type="OrthoDB" id="2535105at2759"/>
<protein>
    <recommendedName>
        <fullName evidence="2">DUF6534 domain-containing protein</fullName>
    </recommendedName>
</protein>
<feature type="transmembrane region" description="Helical" evidence="1">
    <location>
        <begin position="162"/>
        <end position="187"/>
    </location>
</feature>
<keyword evidence="1" id="KW-0472">Membrane</keyword>
<name>A0A8H7CVM1_9AGAR</name>
<accession>A0A8H7CVM1</accession>
<dbReference type="PANTHER" id="PTHR40465">
    <property type="entry name" value="CHROMOSOME 1, WHOLE GENOME SHOTGUN SEQUENCE"/>
    <property type="match status" value="1"/>
</dbReference>
<keyword evidence="1" id="KW-1133">Transmembrane helix</keyword>
<keyword evidence="4" id="KW-1185">Reference proteome</keyword>
<feature type="transmembrane region" description="Helical" evidence="1">
    <location>
        <begin position="20"/>
        <end position="38"/>
    </location>
</feature>